<reference evidence="6 7" key="1">
    <citation type="journal article" date="2019" name="Genome Biol. Evol.">
        <title>Insights into the evolution of the New World diploid cottons (Gossypium, subgenus Houzingenia) based on genome sequencing.</title>
        <authorList>
            <person name="Grover C.E."/>
            <person name="Arick M.A. 2nd"/>
            <person name="Thrash A."/>
            <person name="Conover J.L."/>
            <person name="Sanders W.S."/>
            <person name="Peterson D.G."/>
            <person name="Frelichowski J.E."/>
            <person name="Scheffler J.A."/>
            <person name="Scheffler B.E."/>
            <person name="Wendel J.F."/>
        </authorList>
    </citation>
    <scope>NUCLEOTIDE SEQUENCE [LARGE SCALE GENOMIC DNA]</scope>
    <source>
        <strain evidence="6">8</strain>
        <tissue evidence="6">Leaf</tissue>
    </source>
</reference>
<evidence type="ECO:0000256" key="1">
    <source>
        <dbReference type="ARBA" id="ARBA00011073"/>
    </source>
</evidence>
<organism evidence="6 7">
    <name type="scientific">Gossypium trilobum</name>
    <dbReference type="NCBI Taxonomy" id="34281"/>
    <lineage>
        <taxon>Eukaryota</taxon>
        <taxon>Viridiplantae</taxon>
        <taxon>Streptophyta</taxon>
        <taxon>Embryophyta</taxon>
        <taxon>Tracheophyta</taxon>
        <taxon>Spermatophyta</taxon>
        <taxon>Magnoliopsida</taxon>
        <taxon>eudicotyledons</taxon>
        <taxon>Gunneridae</taxon>
        <taxon>Pentapetalae</taxon>
        <taxon>rosids</taxon>
        <taxon>malvids</taxon>
        <taxon>Malvales</taxon>
        <taxon>Malvaceae</taxon>
        <taxon>Malvoideae</taxon>
        <taxon>Gossypium</taxon>
    </lineage>
</organism>
<comment type="caution">
    <text evidence="3">Lacks conserved residue(s) required for the propagation of feature annotation.</text>
</comment>
<evidence type="ECO:0008006" key="8">
    <source>
        <dbReference type="Google" id="ProtNLM"/>
    </source>
</evidence>
<sequence length="196" mass="21011">YDLSANPTATIDVKGTGIGIKPTPVVASFSGRGPNWLNPEILKPKLIAPRVNILAAWTSVVGTSMACPHVSCAAALIKSVHLNWCPAVIRSAMMTTASIINNKNQSMIDEAIRKTFIRTTTDVGEANSIYIANIVALKGVTVRVEQAKLVFTPTMKKRSFLVIVTADSKHLVVDDVGVVFGSLSEIYLDSSPIIFS</sequence>
<dbReference type="PANTHER" id="PTHR10795">
    <property type="entry name" value="PROPROTEIN CONVERTASE SUBTILISIN/KEXIN"/>
    <property type="match status" value="1"/>
</dbReference>
<keyword evidence="7" id="KW-1185">Reference proteome</keyword>
<dbReference type="InterPro" id="IPR045051">
    <property type="entry name" value="SBT"/>
</dbReference>
<feature type="non-terminal residue" evidence="6">
    <location>
        <position position="196"/>
    </location>
</feature>
<accession>A0A7J9E0G5</accession>
<evidence type="ECO:0000313" key="6">
    <source>
        <dbReference type="EMBL" id="MBA0766480.1"/>
    </source>
</evidence>
<evidence type="ECO:0000256" key="2">
    <source>
        <dbReference type="ARBA" id="ARBA00022729"/>
    </source>
</evidence>
<dbReference type="InterPro" id="IPR041469">
    <property type="entry name" value="Subtilisin-like_FN3"/>
</dbReference>
<dbReference type="GO" id="GO:0006508">
    <property type="term" value="P:proteolysis"/>
    <property type="evidence" value="ECO:0007669"/>
    <property type="project" value="InterPro"/>
</dbReference>
<evidence type="ECO:0000313" key="7">
    <source>
        <dbReference type="Proteomes" id="UP000593568"/>
    </source>
</evidence>
<comment type="similarity">
    <text evidence="1 3">Belongs to the peptidase S8 family.</text>
</comment>
<feature type="non-terminal residue" evidence="6">
    <location>
        <position position="1"/>
    </location>
</feature>
<dbReference type="SUPFAM" id="SSF52743">
    <property type="entry name" value="Subtilisin-like"/>
    <property type="match status" value="1"/>
</dbReference>
<dbReference type="InterPro" id="IPR000209">
    <property type="entry name" value="Peptidase_S8/S53_dom"/>
</dbReference>
<dbReference type="AlphaFoldDB" id="A0A7J9E0G5"/>
<dbReference type="PROSITE" id="PS51892">
    <property type="entry name" value="SUBTILASE"/>
    <property type="match status" value="1"/>
</dbReference>
<name>A0A7J9E0G5_9ROSI</name>
<feature type="domain" description="Peptidase S8/S53" evidence="4">
    <location>
        <begin position="24"/>
        <end position="105"/>
    </location>
</feature>
<dbReference type="InterPro" id="IPR036852">
    <property type="entry name" value="Peptidase_S8/S53_dom_sf"/>
</dbReference>
<dbReference type="Gene3D" id="3.40.50.200">
    <property type="entry name" value="Peptidase S8/S53 domain"/>
    <property type="match status" value="1"/>
</dbReference>
<dbReference type="GO" id="GO:0004252">
    <property type="term" value="F:serine-type endopeptidase activity"/>
    <property type="evidence" value="ECO:0007669"/>
    <property type="project" value="InterPro"/>
</dbReference>
<feature type="domain" description="Subtilisin-like protease fibronectin type-III" evidence="5">
    <location>
        <begin position="110"/>
        <end position="183"/>
    </location>
</feature>
<evidence type="ECO:0000259" key="5">
    <source>
        <dbReference type="Pfam" id="PF17766"/>
    </source>
</evidence>
<comment type="caution">
    <text evidence="6">The sequence shown here is derived from an EMBL/GenBank/DDBJ whole genome shotgun (WGS) entry which is preliminary data.</text>
</comment>
<evidence type="ECO:0000259" key="4">
    <source>
        <dbReference type="Pfam" id="PF00082"/>
    </source>
</evidence>
<proteinExistence type="inferred from homology"/>
<dbReference type="EMBL" id="JABEZW010000005">
    <property type="protein sequence ID" value="MBA0766480.1"/>
    <property type="molecule type" value="Genomic_DNA"/>
</dbReference>
<dbReference type="Proteomes" id="UP000593568">
    <property type="component" value="Unassembled WGS sequence"/>
</dbReference>
<evidence type="ECO:0000256" key="3">
    <source>
        <dbReference type="PROSITE-ProRule" id="PRU01240"/>
    </source>
</evidence>
<protein>
    <recommendedName>
        <fullName evidence="8">Peptidase S8/S53 domain-containing protein</fullName>
    </recommendedName>
</protein>
<dbReference type="Pfam" id="PF17766">
    <property type="entry name" value="fn3_6"/>
    <property type="match status" value="1"/>
</dbReference>
<gene>
    <name evidence="6" type="ORF">Gotri_015519</name>
</gene>
<keyword evidence="2" id="KW-0732">Signal</keyword>
<dbReference type="Pfam" id="PF00082">
    <property type="entry name" value="Peptidase_S8"/>
    <property type="match status" value="1"/>
</dbReference>